<dbReference type="HOGENOM" id="CLU_001265_30_5_6"/>
<dbReference type="Proteomes" id="UP000005234">
    <property type="component" value="Chromosome"/>
</dbReference>
<evidence type="ECO:0000313" key="11">
    <source>
        <dbReference type="Proteomes" id="UP000005234"/>
    </source>
</evidence>
<dbReference type="GO" id="GO:0016020">
    <property type="term" value="C:membrane"/>
    <property type="evidence" value="ECO:0007669"/>
    <property type="project" value="UniProtKB-SubCell"/>
</dbReference>
<feature type="transmembrane region" description="Helical" evidence="8">
    <location>
        <begin position="101"/>
        <end position="122"/>
    </location>
</feature>
<dbReference type="Gene3D" id="1.20.1250.20">
    <property type="entry name" value="MFS general substrate transporter like domains"/>
    <property type="match status" value="1"/>
</dbReference>
<gene>
    <name evidence="10" type="ordered locus">Fraau_3242</name>
</gene>
<keyword evidence="11" id="KW-1185">Reference proteome</keyword>
<dbReference type="NCBIfam" id="TIGR00879">
    <property type="entry name" value="SP"/>
    <property type="match status" value="1"/>
</dbReference>
<dbReference type="KEGG" id="fau:Fraau_3242"/>
<protein>
    <submittedName>
        <fullName evidence="10">MFS transporter, sugar porter family</fullName>
    </submittedName>
</protein>
<evidence type="ECO:0000256" key="7">
    <source>
        <dbReference type="RuleBase" id="RU003346"/>
    </source>
</evidence>
<sequence length="469" mass="50046">MSPASFMRVIAAISAIAGGLYGYDTGIISGALLQISRDFSLGSTGSELVASAILIGAVIGSLACTRMSATLGRRRTIMIVAAIYTFGVIACSLSPNAWALAIARLILGFAVGGSTQIVPTYIAELAPPEMRGRLVTYFCVSIGLGILAAAIVGVALQDVFTWRWMIGIAALPSLLLLLGMTRLPFSPRWLVEQDRVREARETLLQVRETPQEVREEMADIKDVFARKAAAADHGWRGLLQPWVRPALVAGLGVAAFTQLTGIEMMIYYTPTFLSKAGFGHGAALYAALGVAIVYLVMTFTGKMIVDHVGRRHLPMYTLPFAALALFGMAAVFQWNLGGHYHGALVVTCLLVYMCFNSVGIQAVAWLLGSEVYPLSIRDKATGAHSATLWGANVLCTATALTMVDTLGVGGAMVVYGLLNVVGFIFVVRCLPETAGRSLEQIERALKEGTFDPKHMNKVLRGPAAAQTGT</sequence>
<comment type="subcellular location">
    <subcellularLocation>
        <location evidence="1">Membrane</location>
        <topology evidence="1">Multi-pass membrane protein</topology>
    </subcellularLocation>
</comment>
<dbReference type="PRINTS" id="PR00171">
    <property type="entry name" value="SUGRTRNSPORT"/>
</dbReference>
<keyword evidence="5 8" id="KW-1133">Transmembrane helix</keyword>
<dbReference type="InterPro" id="IPR020846">
    <property type="entry name" value="MFS_dom"/>
</dbReference>
<feature type="transmembrane region" description="Helical" evidence="8">
    <location>
        <begin position="246"/>
        <end position="270"/>
    </location>
</feature>
<dbReference type="InterPro" id="IPR003663">
    <property type="entry name" value="Sugar/inositol_transpt"/>
</dbReference>
<accession>H8L257</accession>
<feature type="domain" description="Major facilitator superfamily (MFS) profile" evidence="9">
    <location>
        <begin position="10"/>
        <end position="434"/>
    </location>
</feature>
<evidence type="ECO:0000256" key="4">
    <source>
        <dbReference type="ARBA" id="ARBA00022692"/>
    </source>
</evidence>
<feature type="transmembrane region" description="Helical" evidence="8">
    <location>
        <begin position="162"/>
        <end position="180"/>
    </location>
</feature>
<dbReference type="PANTHER" id="PTHR48020">
    <property type="entry name" value="PROTON MYO-INOSITOL COTRANSPORTER"/>
    <property type="match status" value="1"/>
</dbReference>
<feature type="transmembrane region" description="Helical" evidence="8">
    <location>
        <begin position="406"/>
        <end position="427"/>
    </location>
</feature>
<dbReference type="AlphaFoldDB" id="H8L257"/>
<evidence type="ECO:0000256" key="2">
    <source>
        <dbReference type="ARBA" id="ARBA00010992"/>
    </source>
</evidence>
<feature type="transmembrane region" description="Helical" evidence="8">
    <location>
        <begin position="340"/>
        <end position="368"/>
    </location>
</feature>
<evidence type="ECO:0000256" key="6">
    <source>
        <dbReference type="ARBA" id="ARBA00023136"/>
    </source>
</evidence>
<dbReference type="OrthoDB" id="3252866at2"/>
<feature type="transmembrane region" description="Helical" evidence="8">
    <location>
        <begin position="380"/>
        <end position="400"/>
    </location>
</feature>
<dbReference type="EMBL" id="CP003350">
    <property type="protein sequence ID" value="AFC87565.1"/>
    <property type="molecule type" value="Genomic_DNA"/>
</dbReference>
<dbReference type="InterPro" id="IPR036259">
    <property type="entry name" value="MFS_trans_sf"/>
</dbReference>
<reference evidence="10" key="1">
    <citation type="submission" date="2012-02" db="EMBL/GenBank/DDBJ databases">
        <title>The complete genome of Frateuria aurantia DSM 6220.</title>
        <authorList>
            <consortium name="US DOE Joint Genome Institute (JGI-PGF)"/>
            <person name="Lucas S."/>
            <person name="Copeland A."/>
            <person name="Lapidus A."/>
            <person name="Glavina del Rio T."/>
            <person name="Dalin E."/>
            <person name="Tice H."/>
            <person name="Bruce D."/>
            <person name="Goodwin L."/>
            <person name="Pitluck S."/>
            <person name="Peters L."/>
            <person name="Ovchinnikova G."/>
            <person name="Teshima H."/>
            <person name="Kyrpides N."/>
            <person name="Mavromatis K."/>
            <person name="Ivanova N."/>
            <person name="Brettin T."/>
            <person name="Detter J.C."/>
            <person name="Han C."/>
            <person name="Larimer F."/>
            <person name="Land M."/>
            <person name="Hauser L."/>
            <person name="Markowitz V."/>
            <person name="Cheng J.-F."/>
            <person name="Hugenholtz P."/>
            <person name="Woyke T."/>
            <person name="Wu D."/>
            <person name="Brambilla E."/>
            <person name="Klenk H.-P."/>
            <person name="Eisen J.A."/>
        </authorList>
    </citation>
    <scope>NUCLEOTIDE SEQUENCE</scope>
    <source>
        <strain evidence="10">DSM 6220</strain>
    </source>
</reference>
<name>H8L257_FRAAD</name>
<keyword evidence="3 7" id="KW-0813">Transport</keyword>
<feature type="transmembrane region" description="Helical" evidence="8">
    <location>
        <begin position="282"/>
        <end position="301"/>
    </location>
</feature>
<dbReference type="InterPro" id="IPR050814">
    <property type="entry name" value="Myo-inositol_Transporter"/>
</dbReference>
<proteinExistence type="inferred from homology"/>
<keyword evidence="4 8" id="KW-0812">Transmembrane</keyword>
<dbReference type="eggNOG" id="COG2814">
    <property type="taxonomic scope" value="Bacteria"/>
</dbReference>
<dbReference type="InterPro" id="IPR005828">
    <property type="entry name" value="MFS_sugar_transport-like"/>
</dbReference>
<evidence type="ECO:0000256" key="3">
    <source>
        <dbReference type="ARBA" id="ARBA00022448"/>
    </source>
</evidence>
<feature type="transmembrane region" description="Helical" evidence="8">
    <location>
        <begin position="134"/>
        <end position="156"/>
    </location>
</feature>
<evidence type="ECO:0000313" key="10">
    <source>
        <dbReference type="EMBL" id="AFC87565.1"/>
    </source>
</evidence>
<feature type="transmembrane region" description="Helical" evidence="8">
    <location>
        <begin position="313"/>
        <end position="334"/>
    </location>
</feature>
<evidence type="ECO:0000259" key="9">
    <source>
        <dbReference type="PROSITE" id="PS50850"/>
    </source>
</evidence>
<feature type="transmembrane region" description="Helical" evidence="8">
    <location>
        <begin position="46"/>
        <end position="64"/>
    </location>
</feature>
<dbReference type="Pfam" id="PF00083">
    <property type="entry name" value="Sugar_tr"/>
    <property type="match status" value="1"/>
</dbReference>
<comment type="similarity">
    <text evidence="2 7">Belongs to the major facilitator superfamily. Sugar transporter (TC 2.A.1.1) family.</text>
</comment>
<dbReference type="RefSeq" id="WP_014404567.1">
    <property type="nucleotide sequence ID" value="NC_017033.1"/>
</dbReference>
<evidence type="ECO:0000256" key="1">
    <source>
        <dbReference type="ARBA" id="ARBA00004141"/>
    </source>
</evidence>
<dbReference type="PROSITE" id="PS00217">
    <property type="entry name" value="SUGAR_TRANSPORT_2"/>
    <property type="match status" value="1"/>
</dbReference>
<evidence type="ECO:0000256" key="8">
    <source>
        <dbReference type="SAM" id="Phobius"/>
    </source>
</evidence>
<dbReference type="PANTHER" id="PTHR48020:SF12">
    <property type="entry name" value="PROTON MYO-INOSITOL COTRANSPORTER"/>
    <property type="match status" value="1"/>
</dbReference>
<organism evidence="10 11">
    <name type="scientific">Frateuria aurantia (strain ATCC 33424 / DSM 6220 / KCTC 2777 / LMG 1558 / NBRC 3245 / NCIMB 13370)</name>
    <name type="common">Acetobacter aurantius</name>
    <dbReference type="NCBI Taxonomy" id="767434"/>
    <lineage>
        <taxon>Bacteria</taxon>
        <taxon>Pseudomonadati</taxon>
        <taxon>Pseudomonadota</taxon>
        <taxon>Gammaproteobacteria</taxon>
        <taxon>Lysobacterales</taxon>
        <taxon>Rhodanobacteraceae</taxon>
        <taxon>Frateuria</taxon>
    </lineage>
</organism>
<dbReference type="InterPro" id="IPR005829">
    <property type="entry name" value="Sugar_transporter_CS"/>
</dbReference>
<dbReference type="SUPFAM" id="SSF103473">
    <property type="entry name" value="MFS general substrate transporter"/>
    <property type="match status" value="1"/>
</dbReference>
<dbReference type="GO" id="GO:0022857">
    <property type="term" value="F:transmembrane transporter activity"/>
    <property type="evidence" value="ECO:0007669"/>
    <property type="project" value="InterPro"/>
</dbReference>
<feature type="transmembrane region" description="Helical" evidence="8">
    <location>
        <begin position="76"/>
        <end position="95"/>
    </location>
</feature>
<evidence type="ECO:0000256" key="5">
    <source>
        <dbReference type="ARBA" id="ARBA00022989"/>
    </source>
</evidence>
<keyword evidence="6 8" id="KW-0472">Membrane</keyword>
<dbReference type="PROSITE" id="PS50850">
    <property type="entry name" value="MFS"/>
    <property type="match status" value="1"/>
</dbReference>